<evidence type="ECO:0000256" key="8">
    <source>
        <dbReference type="HAMAP-Rule" id="MF_00375"/>
    </source>
</evidence>
<evidence type="ECO:0000256" key="6">
    <source>
        <dbReference type="ARBA" id="ARBA00023235"/>
    </source>
</evidence>
<comment type="caution">
    <text evidence="9">The sequence shown here is derived from an EMBL/GenBank/DDBJ whole genome shotgun (WGS) entry which is preliminary data.</text>
</comment>
<evidence type="ECO:0000313" key="9">
    <source>
        <dbReference type="EMBL" id="RHK06851.1"/>
    </source>
</evidence>
<dbReference type="InterPro" id="IPR015421">
    <property type="entry name" value="PyrdxlP-dep_Trfase_major"/>
</dbReference>
<feature type="modified residue" description="N6-(pyridoxal phosphate)lysine" evidence="8">
    <location>
        <position position="266"/>
    </location>
</feature>
<dbReference type="PROSITE" id="PS00600">
    <property type="entry name" value="AA_TRANSFER_CLASS_3"/>
    <property type="match status" value="1"/>
</dbReference>
<comment type="cofactor">
    <cofactor evidence="2 8">
        <name>pyridoxal 5'-phosphate</name>
        <dbReference type="ChEBI" id="CHEBI:597326"/>
    </cofactor>
</comment>
<dbReference type="GO" id="GO:0006782">
    <property type="term" value="P:protoporphyrinogen IX biosynthetic process"/>
    <property type="evidence" value="ECO:0007669"/>
    <property type="project" value="UniProtKB-UniRule"/>
</dbReference>
<dbReference type="EC" id="5.4.3.8" evidence="8"/>
<dbReference type="FunFam" id="3.40.640.10:FF:000021">
    <property type="entry name" value="Glutamate-1-semialdehyde 2,1-aminomutase"/>
    <property type="match status" value="1"/>
</dbReference>
<dbReference type="Gene3D" id="3.40.640.10">
    <property type="entry name" value="Type I PLP-dependent aspartate aminotransferase-like (Major domain)"/>
    <property type="match status" value="1"/>
</dbReference>
<dbReference type="PANTHER" id="PTHR43713:SF3">
    <property type="entry name" value="GLUTAMATE-1-SEMIALDEHYDE 2,1-AMINOMUTASE 1, CHLOROPLASTIC-RELATED"/>
    <property type="match status" value="1"/>
</dbReference>
<protein>
    <recommendedName>
        <fullName evidence="8">Glutamate-1-semialdehyde 2,1-aminomutase</fullName>
        <shortName evidence="8">GSA</shortName>
        <ecNumber evidence="8">5.4.3.8</ecNumber>
    </recommendedName>
    <alternativeName>
        <fullName evidence="8">Glutamate-1-semialdehyde aminotransferase</fullName>
        <shortName evidence="8">GSA-AT</shortName>
    </alternativeName>
</protein>
<dbReference type="Gene3D" id="3.90.1150.10">
    <property type="entry name" value="Aspartate Aminotransferase, domain 1"/>
    <property type="match status" value="1"/>
</dbReference>
<evidence type="ECO:0000256" key="3">
    <source>
        <dbReference type="ARBA" id="ARBA00004819"/>
    </source>
</evidence>
<comment type="similarity">
    <text evidence="4 8">Belongs to the class-III pyridoxal-phosphate-dependent aminotransferase family. HemL subfamily.</text>
</comment>
<reference evidence="9 10" key="1">
    <citation type="submission" date="2018-08" db="EMBL/GenBank/DDBJ databases">
        <title>A genome reference for cultivated species of the human gut microbiota.</title>
        <authorList>
            <person name="Zou Y."/>
            <person name="Xue W."/>
            <person name="Luo G."/>
        </authorList>
    </citation>
    <scope>NUCLEOTIDE SEQUENCE [LARGE SCALE GENOMIC DNA]</scope>
    <source>
        <strain evidence="9 10">AF48-16</strain>
    </source>
</reference>
<comment type="subcellular location">
    <subcellularLocation>
        <location evidence="8">Cytoplasm</location>
    </subcellularLocation>
</comment>
<evidence type="ECO:0000256" key="7">
    <source>
        <dbReference type="ARBA" id="ARBA00023244"/>
    </source>
</evidence>
<evidence type="ECO:0000313" key="10">
    <source>
        <dbReference type="Proteomes" id="UP000286288"/>
    </source>
</evidence>
<dbReference type="PANTHER" id="PTHR43713">
    <property type="entry name" value="GLUTAMATE-1-SEMIALDEHYDE 2,1-AMINOMUTASE"/>
    <property type="match status" value="1"/>
</dbReference>
<accession>A0A415EU90</accession>
<dbReference type="UniPathway" id="UPA00251">
    <property type="reaction ID" value="UER00317"/>
</dbReference>
<sequence>MDRSKSQKNFTEAKEYFPGGVNSPVRAFGAVGGEPIFIEKAKGAYLYDVDGNKYIDYVLSWGPMILGHAEDAVVAAVTKAASNGTSFGAPTALETQLAKLIRGFLPSMEEMRMVNSGTEATMSAVRLARAVTKKEKIITFKGNYHGHSDSFLVNAGSGAATFEIKNSPGVPHVLTQLTLSAPFNDLEATKHLFSLHDDIAAVIVEPIAGNMGLVPGTQDFLEGLRNLTKEHGALLIFDEVMSGFRCGLHSAQGLYGIEPDLTTLGKVVGGGLPAAVYGGKRQYLSEIAPVGPVYQAGTLSGNPLAMAAGIAVLQQLEESKYQKMADLTERLTAEMCRLASKQNLPLQTQAKGSMWGYFFNDQPVTDFARAKCSNLTLFASIHRKMISQGIFLAPSQFEAGFVSTQHTDKDIDQTLAAFERAFFEVKKEANRL</sequence>
<keyword evidence="7 8" id="KW-0627">Porphyrin biosynthesis</keyword>
<evidence type="ECO:0000256" key="2">
    <source>
        <dbReference type="ARBA" id="ARBA00001933"/>
    </source>
</evidence>
<dbReference type="InterPro" id="IPR015424">
    <property type="entry name" value="PyrdxlP-dep_Trfase"/>
</dbReference>
<proteinExistence type="inferred from homology"/>
<dbReference type="Proteomes" id="UP000286288">
    <property type="component" value="Unassembled WGS sequence"/>
</dbReference>
<dbReference type="GO" id="GO:0030170">
    <property type="term" value="F:pyridoxal phosphate binding"/>
    <property type="evidence" value="ECO:0007669"/>
    <property type="project" value="InterPro"/>
</dbReference>
<dbReference type="NCBIfam" id="NF000818">
    <property type="entry name" value="PRK00062.1"/>
    <property type="match status" value="1"/>
</dbReference>
<evidence type="ECO:0000256" key="4">
    <source>
        <dbReference type="ARBA" id="ARBA00008981"/>
    </source>
</evidence>
<comment type="subunit">
    <text evidence="8">Homodimer.</text>
</comment>
<dbReference type="HAMAP" id="MF_00375">
    <property type="entry name" value="HemL_aminotrans_3"/>
    <property type="match status" value="1"/>
</dbReference>
<dbReference type="InterPro" id="IPR004639">
    <property type="entry name" value="4pyrrol_synth_GluAld_NH2Trfase"/>
</dbReference>
<evidence type="ECO:0000256" key="5">
    <source>
        <dbReference type="ARBA" id="ARBA00022898"/>
    </source>
</evidence>
<keyword evidence="8" id="KW-0963">Cytoplasm</keyword>
<evidence type="ECO:0000256" key="1">
    <source>
        <dbReference type="ARBA" id="ARBA00001579"/>
    </source>
</evidence>
<name>A0A415EU90_ENTCA</name>
<dbReference type="CDD" id="cd00610">
    <property type="entry name" value="OAT_like"/>
    <property type="match status" value="1"/>
</dbReference>
<dbReference type="SUPFAM" id="SSF53383">
    <property type="entry name" value="PLP-dependent transferases"/>
    <property type="match status" value="1"/>
</dbReference>
<dbReference type="InterPro" id="IPR015422">
    <property type="entry name" value="PyrdxlP-dep_Trfase_small"/>
</dbReference>
<comment type="catalytic activity">
    <reaction evidence="1 8">
        <text>(S)-4-amino-5-oxopentanoate = 5-aminolevulinate</text>
        <dbReference type="Rhea" id="RHEA:14265"/>
        <dbReference type="ChEBI" id="CHEBI:57501"/>
        <dbReference type="ChEBI" id="CHEBI:356416"/>
        <dbReference type="EC" id="5.4.3.8"/>
    </reaction>
</comment>
<dbReference type="InterPro" id="IPR005814">
    <property type="entry name" value="Aminotrans_3"/>
</dbReference>
<gene>
    <name evidence="8 9" type="primary">hemL</name>
    <name evidence="9" type="ORF">DW084_06660</name>
</gene>
<dbReference type="GO" id="GO:0008483">
    <property type="term" value="F:transaminase activity"/>
    <property type="evidence" value="ECO:0007669"/>
    <property type="project" value="InterPro"/>
</dbReference>
<comment type="pathway">
    <text evidence="3">Porphyrin-containing compound metabolism; protoporphyrin-IX biosynthesis; 5-aminolevulinate from L-glutamyl-tRNA(Glu): step 2/2.</text>
</comment>
<dbReference type="AlphaFoldDB" id="A0A415EU90"/>
<dbReference type="NCBIfam" id="TIGR00713">
    <property type="entry name" value="hemL"/>
    <property type="match status" value="1"/>
</dbReference>
<dbReference type="InterPro" id="IPR049704">
    <property type="entry name" value="Aminotrans_3_PPA_site"/>
</dbReference>
<keyword evidence="5 8" id="KW-0663">Pyridoxal phosphate</keyword>
<dbReference type="EMBL" id="QRMZ01000007">
    <property type="protein sequence ID" value="RHK06851.1"/>
    <property type="molecule type" value="Genomic_DNA"/>
</dbReference>
<dbReference type="GO" id="GO:0042286">
    <property type="term" value="F:glutamate-1-semialdehyde 2,1-aminomutase activity"/>
    <property type="evidence" value="ECO:0007669"/>
    <property type="project" value="UniProtKB-UniRule"/>
</dbReference>
<organism evidence="9 10">
    <name type="scientific">Enterococcus casseliflavus</name>
    <name type="common">Enterococcus flavescens</name>
    <dbReference type="NCBI Taxonomy" id="37734"/>
    <lineage>
        <taxon>Bacteria</taxon>
        <taxon>Bacillati</taxon>
        <taxon>Bacillota</taxon>
        <taxon>Bacilli</taxon>
        <taxon>Lactobacillales</taxon>
        <taxon>Enterococcaceae</taxon>
        <taxon>Enterococcus</taxon>
    </lineage>
</organism>
<dbReference type="Pfam" id="PF00202">
    <property type="entry name" value="Aminotran_3"/>
    <property type="match status" value="1"/>
</dbReference>
<dbReference type="GO" id="GO:0005737">
    <property type="term" value="C:cytoplasm"/>
    <property type="evidence" value="ECO:0007669"/>
    <property type="project" value="UniProtKB-SubCell"/>
</dbReference>
<keyword evidence="6 8" id="KW-0413">Isomerase</keyword>